<comment type="similarity">
    <text evidence="2 7">Belongs to the MlaE permease family.</text>
</comment>
<gene>
    <name evidence="8" type="primary">ttg2B</name>
    <name evidence="8" type="ORF">MFUM_1007</name>
</gene>
<organism evidence="8 9">
    <name type="scientific">Candidatus Methylacidiphilum fumarolicum</name>
    <dbReference type="NCBI Taxonomy" id="591154"/>
    <lineage>
        <taxon>Bacteria</taxon>
        <taxon>Pseudomonadati</taxon>
        <taxon>Verrucomicrobiota</taxon>
        <taxon>Methylacidiphilae</taxon>
        <taxon>Methylacidiphilales</taxon>
        <taxon>Methylacidiphilaceae</taxon>
        <taxon>Methylacidiphilum (ex Ratnadevi et al. 2023)</taxon>
    </lineage>
</organism>
<feature type="transmembrane region" description="Helical" evidence="7">
    <location>
        <begin position="51"/>
        <end position="70"/>
    </location>
</feature>
<dbReference type="Pfam" id="PF02405">
    <property type="entry name" value="MlaE"/>
    <property type="match status" value="1"/>
</dbReference>
<name>A0ABM9ICI9_9BACT</name>
<feature type="transmembrane region" description="Helical" evidence="7">
    <location>
        <begin position="235"/>
        <end position="256"/>
    </location>
</feature>
<comment type="subcellular location">
    <subcellularLocation>
        <location evidence="1">Membrane</location>
        <topology evidence="1">Multi-pass membrane protein</topology>
    </subcellularLocation>
</comment>
<protein>
    <submittedName>
        <fullName evidence="8">Organic solvents resistance ABC-type transport system permease component</fullName>
    </submittedName>
</protein>
<evidence type="ECO:0000256" key="6">
    <source>
        <dbReference type="ARBA" id="ARBA00023136"/>
    </source>
</evidence>
<sequence>MIQRLGHQCIQFLRSTGEIFFLLLDTIYSFFSFPLRWKLFLMQILSIGAKSQIIVLITGAFTGAVFAAQVQFHFGKLGMSSATGPVVTLAMLRELGPVLCALMVSGRVGSAMAAEISTMRVTEQIDALRALGVYVTQYLVVPRFLGLVVSMPLLVAITSGIGILCGYLVSVPLLGVEPAYYWENTIRFTSLDDVWMGELKGMFFGGLIVLISCYRGLNCQLSAEGVGIAATQAMVYSSISILISNFFFSFLMNILFAG</sequence>
<feature type="transmembrane region" description="Helical" evidence="7">
    <location>
        <begin position="153"/>
        <end position="174"/>
    </location>
</feature>
<dbReference type="InterPro" id="IPR003453">
    <property type="entry name" value="ABC_MlaE_roteobac"/>
</dbReference>
<keyword evidence="4 7" id="KW-0812">Transmembrane</keyword>
<dbReference type="InterPro" id="IPR030802">
    <property type="entry name" value="Permease_MalE"/>
</dbReference>
<evidence type="ECO:0000256" key="2">
    <source>
        <dbReference type="ARBA" id="ARBA00007556"/>
    </source>
</evidence>
<evidence type="ECO:0000256" key="7">
    <source>
        <dbReference type="RuleBase" id="RU362044"/>
    </source>
</evidence>
<dbReference type="PANTHER" id="PTHR30188:SF4">
    <property type="entry name" value="PROTEIN TRIGALACTOSYLDIACYLGLYCEROL 1, CHLOROPLASTIC"/>
    <property type="match status" value="1"/>
</dbReference>
<dbReference type="NCBIfam" id="TIGR00056">
    <property type="entry name" value="MlaE family lipid ABC transporter permease subunit"/>
    <property type="match status" value="1"/>
</dbReference>
<keyword evidence="5 7" id="KW-1133">Transmembrane helix</keyword>
<evidence type="ECO:0000313" key="8">
    <source>
        <dbReference type="EMBL" id="CAI9085378.1"/>
    </source>
</evidence>
<reference evidence="8" key="1">
    <citation type="submission" date="2023-03" db="EMBL/GenBank/DDBJ databases">
        <authorList>
            <person name="Cremers G."/>
            <person name="Picone N."/>
        </authorList>
    </citation>
    <scope>NUCLEOTIDE SEQUENCE</scope>
    <source>
        <strain evidence="8">Sample_alias</strain>
    </source>
</reference>
<evidence type="ECO:0000313" key="9">
    <source>
        <dbReference type="Proteomes" id="UP001161497"/>
    </source>
</evidence>
<evidence type="ECO:0000256" key="4">
    <source>
        <dbReference type="ARBA" id="ARBA00022692"/>
    </source>
</evidence>
<keyword evidence="9" id="KW-1185">Reference proteome</keyword>
<keyword evidence="3" id="KW-0813">Transport</keyword>
<dbReference type="Proteomes" id="UP001161497">
    <property type="component" value="Chromosome"/>
</dbReference>
<evidence type="ECO:0000256" key="1">
    <source>
        <dbReference type="ARBA" id="ARBA00004141"/>
    </source>
</evidence>
<evidence type="ECO:0000256" key="5">
    <source>
        <dbReference type="ARBA" id="ARBA00022989"/>
    </source>
</evidence>
<evidence type="ECO:0000256" key="3">
    <source>
        <dbReference type="ARBA" id="ARBA00022448"/>
    </source>
</evidence>
<accession>A0ABM9ICI9</accession>
<dbReference type="PANTHER" id="PTHR30188">
    <property type="entry name" value="ABC TRANSPORTER PERMEASE PROTEIN-RELATED"/>
    <property type="match status" value="1"/>
</dbReference>
<dbReference type="RefSeq" id="WP_009059068.1">
    <property type="nucleotide sequence ID" value="NZ_JAHXRZ010000002.1"/>
</dbReference>
<feature type="transmembrane region" description="Helical" evidence="7">
    <location>
        <begin position="12"/>
        <end position="31"/>
    </location>
</feature>
<keyword evidence="6 7" id="KW-0472">Membrane</keyword>
<dbReference type="EMBL" id="OX458932">
    <property type="protein sequence ID" value="CAI9085378.1"/>
    <property type="molecule type" value="Genomic_DNA"/>
</dbReference>
<proteinExistence type="inferred from homology"/>
<feature type="transmembrane region" description="Helical" evidence="7">
    <location>
        <begin position="194"/>
        <end position="214"/>
    </location>
</feature>